<keyword evidence="2" id="KW-1185">Reference proteome</keyword>
<proteinExistence type="predicted"/>
<dbReference type="Proteomes" id="UP001281761">
    <property type="component" value="Unassembled WGS sequence"/>
</dbReference>
<evidence type="ECO:0000313" key="1">
    <source>
        <dbReference type="EMBL" id="KAK2949208.1"/>
    </source>
</evidence>
<reference evidence="1 2" key="1">
    <citation type="journal article" date="2022" name="bioRxiv">
        <title>Genomics of Preaxostyla Flagellates Illuminates Evolutionary Transitions and the Path Towards Mitochondrial Loss.</title>
        <authorList>
            <person name="Novak L.V.F."/>
            <person name="Treitli S.C."/>
            <person name="Pyrih J."/>
            <person name="Halakuc P."/>
            <person name="Pipaliya S.V."/>
            <person name="Vacek V."/>
            <person name="Brzon O."/>
            <person name="Soukal P."/>
            <person name="Eme L."/>
            <person name="Dacks J.B."/>
            <person name="Karnkowska A."/>
            <person name="Elias M."/>
            <person name="Hampl V."/>
        </authorList>
    </citation>
    <scope>NUCLEOTIDE SEQUENCE [LARGE SCALE GENOMIC DNA]</scope>
    <source>
        <strain evidence="1">NAU3</strain>
        <tissue evidence="1">Gut</tissue>
    </source>
</reference>
<protein>
    <submittedName>
        <fullName evidence="1">Uncharacterized protein</fullName>
    </submittedName>
</protein>
<organism evidence="1 2">
    <name type="scientific">Blattamonas nauphoetae</name>
    <dbReference type="NCBI Taxonomy" id="2049346"/>
    <lineage>
        <taxon>Eukaryota</taxon>
        <taxon>Metamonada</taxon>
        <taxon>Preaxostyla</taxon>
        <taxon>Oxymonadida</taxon>
        <taxon>Blattamonas</taxon>
    </lineage>
</organism>
<name>A0ABQ9X9J6_9EUKA</name>
<gene>
    <name evidence="1" type="ORF">BLNAU_15811</name>
</gene>
<accession>A0ABQ9X9J6</accession>
<evidence type="ECO:0000313" key="2">
    <source>
        <dbReference type="Proteomes" id="UP001281761"/>
    </source>
</evidence>
<comment type="caution">
    <text evidence="1">The sequence shown here is derived from an EMBL/GenBank/DDBJ whole genome shotgun (WGS) entry which is preliminary data.</text>
</comment>
<dbReference type="EMBL" id="JARBJD010000160">
    <property type="protein sequence ID" value="KAK2949208.1"/>
    <property type="molecule type" value="Genomic_DNA"/>
</dbReference>
<sequence>MDLAGRVVQQLDIAAALSCCSEQFAVLVAVAVSPPAILRILHSTHTSHADTGLSRRSDAGRVWESSVWVRGDEWRRRTGTTGSAVDDEGILGSSDPSIPLSLLLTRQLEQSAPSPPISSHGSGIGYWIVSETTPISSTLHNCELHSAADE</sequence>